<reference evidence="3 4" key="1">
    <citation type="submission" date="2024-02" db="EMBL/GenBank/DDBJ databases">
        <authorList>
            <person name="Vignale AGUSTIN F."/>
            <person name="Sosa J E."/>
            <person name="Modenutti C."/>
        </authorList>
    </citation>
    <scope>NUCLEOTIDE SEQUENCE [LARGE SCALE GENOMIC DNA]</scope>
</reference>
<keyword evidence="2" id="KW-0472">Membrane</keyword>
<organism evidence="3 4">
    <name type="scientific">Ilex paraguariensis</name>
    <name type="common">yerba mate</name>
    <dbReference type="NCBI Taxonomy" id="185542"/>
    <lineage>
        <taxon>Eukaryota</taxon>
        <taxon>Viridiplantae</taxon>
        <taxon>Streptophyta</taxon>
        <taxon>Embryophyta</taxon>
        <taxon>Tracheophyta</taxon>
        <taxon>Spermatophyta</taxon>
        <taxon>Magnoliopsida</taxon>
        <taxon>eudicotyledons</taxon>
        <taxon>Gunneridae</taxon>
        <taxon>Pentapetalae</taxon>
        <taxon>asterids</taxon>
        <taxon>campanulids</taxon>
        <taxon>Aquifoliales</taxon>
        <taxon>Aquifoliaceae</taxon>
        <taxon>Ilex</taxon>
    </lineage>
</organism>
<comment type="caution">
    <text evidence="3">The sequence shown here is derived from an EMBL/GenBank/DDBJ whole genome shotgun (WGS) entry which is preliminary data.</text>
</comment>
<proteinExistence type="predicted"/>
<feature type="region of interest" description="Disordered" evidence="1">
    <location>
        <begin position="28"/>
        <end position="49"/>
    </location>
</feature>
<dbReference type="Proteomes" id="UP001642360">
    <property type="component" value="Unassembled WGS sequence"/>
</dbReference>
<keyword evidence="2" id="KW-1133">Transmembrane helix</keyword>
<evidence type="ECO:0000256" key="1">
    <source>
        <dbReference type="SAM" id="MobiDB-lite"/>
    </source>
</evidence>
<name>A0ABC8TD34_9AQUA</name>
<evidence type="ECO:0000256" key="2">
    <source>
        <dbReference type="SAM" id="Phobius"/>
    </source>
</evidence>
<evidence type="ECO:0000313" key="4">
    <source>
        <dbReference type="Proteomes" id="UP001642360"/>
    </source>
</evidence>
<feature type="transmembrane region" description="Helical" evidence="2">
    <location>
        <begin position="57"/>
        <end position="75"/>
    </location>
</feature>
<keyword evidence="4" id="KW-1185">Reference proteome</keyword>
<accession>A0ABC8TD34</accession>
<dbReference type="AlphaFoldDB" id="A0ABC8TD34"/>
<keyword evidence="2" id="KW-0812">Transmembrane</keyword>
<sequence length="134" mass="14992">MNAFPKGSPMPPDINQALVKVSESGALRELERSTTGSEKCLDEESEKENVSLSANSFWVLFVFTGGTSTAAPALYIIRSKWKLENSIFQLGSIWMLIWIVLKHWENKRSRFSRRVSPADTLADGPNASDSWTQV</sequence>
<protein>
    <submittedName>
        <fullName evidence="3">Uncharacterized protein</fullName>
    </submittedName>
</protein>
<evidence type="ECO:0000313" key="3">
    <source>
        <dbReference type="EMBL" id="CAK9167342.1"/>
    </source>
</evidence>
<dbReference type="EMBL" id="CAUOFW020004813">
    <property type="protein sequence ID" value="CAK9167342.1"/>
    <property type="molecule type" value="Genomic_DNA"/>
</dbReference>
<feature type="transmembrane region" description="Helical" evidence="2">
    <location>
        <begin position="87"/>
        <end position="104"/>
    </location>
</feature>
<gene>
    <name evidence="3" type="ORF">ILEXP_LOCUS36607</name>
</gene>